<evidence type="ECO:0000313" key="3">
    <source>
        <dbReference type="Proteomes" id="UP000821866"/>
    </source>
</evidence>
<proteinExistence type="predicted"/>
<comment type="caution">
    <text evidence="2">The sequence shown here is derived from an EMBL/GenBank/DDBJ whole genome shotgun (WGS) entry which is preliminary data.</text>
</comment>
<dbReference type="EMBL" id="JABSTU010000004">
    <property type="protein sequence ID" value="KAH8033037.1"/>
    <property type="molecule type" value="Genomic_DNA"/>
</dbReference>
<dbReference type="AlphaFoldDB" id="A0A9J6EFX0"/>
<accession>A0A9J6EFX0</accession>
<reference evidence="2" key="1">
    <citation type="journal article" date="2020" name="Cell">
        <title>Large-Scale Comparative Analyses of Tick Genomes Elucidate Their Genetic Diversity and Vector Capacities.</title>
        <authorList>
            <consortium name="Tick Genome and Microbiome Consortium (TIGMIC)"/>
            <person name="Jia N."/>
            <person name="Wang J."/>
            <person name="Shi W."/>
            <person name="Du L."/>
            <person name="Sun Y."/>
            <person name="Zhan W."/>
            <person name="Jiang J.F."/>
            <person name="Wang Q."/>
            <person name="Zhang B."/>
            <person name="Ji P."/>
            <person name="Bell-Sakyi L."/>
            <person name="Cui X.M."/>
            <person name="Yuan T.T."/>
            <person name="Jiang B.G."/>
            <person name="Yang W.F."/>
            <person name="Lam T.T."/>
            <person name="Chang Q.C."/>
            <person name="Ding S.J."/>
            <person name="Wang X.J."/>
            <person name="Zhu J.G."/>
            <person name="Ruan X.D."/>
            <person name="Zhao L."/>
            <person name="Wei J.T."/>
            <person name="Ye R.Z."/>
            <person name="Que T.C."/>
            <person name="Du C.H."/>
            <person name="Zhou Y.H."/>
            <person name="Cheng J.X."/>
            <person name="Dai P.F."/>
            <person name="Guo W.B."/>
            <person name="Han X.H."/>
            <person name="Huang E.J."/>
            <person name="Li L.F."/>
            <person name="Wei W."/>
            <person name="Gao Y.C."/>
            <person name="Liu J.Z."/>
            <person name="Shao H.Z."/>
            <person name="Wang X."/>
            <person name="Wang C.C."/>
            <person name="Yang T.C."/>
            <person name="Huo Q.B."/>
            <person name="Li W."/>
            <person name="Chen H.Y."/>
            <person name="Chen S.E."/>
            <person name="Zhou L.G."/>
            <person name="Ni X.B."/>
            <person name="Tian J.H."/>
            <person name="Sheng Y."/>
            <person name="Liu T."/>
            <person name="Pan Y.S."/>
            <person name="Xia L.Y."/>
            <person name="Li J."/>
            <person name="Zhao F."/>
            <person name="Cao W.C."/>
        </authorList>
    </citation>
    <scope>NUCLEOTIDE SEQUENCE</scope>
    <source>
        <strain evidence="2">Rmic-2018</strain>
    </source>
</reference>
<evidence type="ECO:0000256" key="1">
    <source>
        <dbReference type="SAM" id="MobiDB-lite"/>
    </source>
</evidence>
<protein>
    <submittedName>
        <fullName evidence="2">Uncharacterized protein</fullName>
    </submittedName>
</protein>
<evidence type="ECO:0000313" key="2">
    <source>
        <dbReference type="EMBL" id="KAH8033037.1"/>
    </source>
</evidence>
<gene>
    <name evidence="2" type="ORF">HPB51_005943</name>
</gene>
<sequence length="262" mass="28601">MSELNDGYLSLTVSEGFLGFRSLTHPSDPYRTDSRRFVSFAFREMAGSDSGCGTPGRFRYSPGNAGALGTSSKHVRVPAPASDAAVNIRSPLPAILAVLTAEQGILPTRSPVLDGRMSGKWPCCWPRHQRPSRGGWSKPQYANSAERFAPMLQWSRPNFPRATPRILVYSAQLQRHANPPCHREPVHCEPIPCPTRLLRIRGTPSSPPCSLHCALLVINFPRNIRSALCVSQPSKESPEPPSSTKSPADGADVPPSYHQDAL</sequence>
<name>A0A9J6EFX0_RHIMP</name>
<feature type="region of interest" description="Disordered" evidence="1">
    <location>
        <begin position="231"/>
        <end position="262"/>
    </location>
</feature>
<reference evidence="2" key="2">
    <citation type="submission" date="2021-09" db="EMBL/GenBank/DDBJ databases">
        <authorList>
            <person name="Jia N."/>
            <person name="Wang J."/>
            <person name="Shi W."/>
            <person name="Du L."/>
            <person name="Sun Y."/>
            <person name="Zhan W."/>
            <person name="Jiang J."/>
            <person name="Wang Q."/>
            <person name="Zhang B."/>
            <person name="Ji P."/>
            <person name="Sakyi L.B."/>
            <person name="Cui X."/>
            <person name="Yuan T."/>
            <person name="Jiang B."/>
            <person name="Yang W."/>
            <person name="Lam T.T.-Y."/>
            <person name="Chang Q."/>
            <person name="Ding S."/>
            <person name="Wang X."/>
            <person name="Zhu J."/>
            <person name="Ruan X."/>
            <person name="Zhao L."/>
            <person name="Wei J."/>
            <person name="Que T."/>
            <person name="Du C."/>
            <person name="Cheng J."/>
            <person name="Dai P."/>
            <person name="Han X."/>
            <person name="Huang E."/>
            <person name="Gao Y."/>
            <person name="Liu J."/>
            <person name="Shao H."/>
            <person name="Ye R."/>
            <person name="Li L."/>
            <person name="Wei W."/>
            <person name="Wang X."/>
            <person name="Wang C."/>
            <person name="Huo Q."/>
            <person name="Li W."/>
            <person name="Guo W."/>
            <person name="Chen H."/>
            <person name="Chen S."/>
            <person name="Zhou L."/>
            <person name="Zhou L."/>
            <person name="Ni X."/>
            <person name="Tian J."/>
            <person name="Zhou Y."/>
            <person name="Sheng Y."/>
            <person name="Liu T."/>
            <person name="Pan Y."/>
            <person name="Xia L."/>
            <person name="Li J."/>
            <person name="Zhao F."/>
            <person name="Cao W."/>
        </authorList>
    </citation>
    <scope>NUCLEOTIDE SEQUENCE</scope>
    <source>
        <strain evidence="2">Rmic-2018</strain>
        <tissue evidence="2">Larvae</tissue>
    </source>
</reference>
<organism evidence="2 3">
    <name type="scientific">Rhipicephalus microplus</name>
    <name type="common">Cattle tick</name>
    <name type="synonym">Boophilus microplus</name>
    <dbReference type="NCBI Taxonomy" id="6941"/>
    <lineage>
        <taxon>Eukaryota</taxon>
        <taxon>Metazoa</taxon>
        <taxon>Ecdysozoa</taxon>
        <taxon>Arthropoda</taxon>
        <taxon>Chelicerata</taxon>
        <taxon>Arachnida</taxon>
        <taxon>Acari</taxon>
        <taxon>Parasitiformes</taxon>
        <taxon>Ixodida</taxon>
        <taxon>Ixodoidea</taxon>
        <taxon>Ixodidae</taxon>
        <taxon>Rhipicephalinae</taxon>
        <taxon>Rhipicephalus</taxon>
        <taxon>Boophilus</taxon>
    </lineage>
</organism>
<keyword evidence="3" id="KW-1185">Reference proteome</keyword>
<dbReference type="Proteomes" id="UP000821866">
    <property type="component" value="Chromosome 2"/>
</dbReference>